<name>A0A060QF33_9PROT</name>
<gene>
    <name evidence="1" type="ORF">ASAP_1649</name>
</gene>
<dbReference type="eggNOG" id="COG3549">
    <property type="taxonomic scope" value="Bacteria"/>
</dbReference>
<evidence type="ECO:0000313" key="1">
    <source>
        <dbReference type="EMBL" id="CDG39694.1"/>
    </source>
</evidence>
<proteinExistence type="predicted"/>
<reference evidence="1 2" key="1">
    <citation type="journal article" date="2014" name="Genome Biol. Evol.">
        <title>Acetic acid bacteria genomes reveal functional traits for adaptation to life in insect guts.</title>
        <authorList>
            <person name="Chouaia B."/>
            <person name="Gaiarsa S."/>
            <person name="Crotti E."/>
            <person name="Comandatore F."/>
            <person name="Degli Esposti M."/>
            <person name="Ricci I."/>
            <person name="Alma A."/>
            <person name="Favia G."/>
            <person name="Bandi C."/>
            <person name="Daffonchio D."/>
        </authorList>
    </citation>
    <scope>NUCLEOTIDE SEQUENCE [LARGE SCALE GENOMIC DNA]</scope>
    <source>
        <strain evidence="1 2">SF2.1</strain>
    </source>
</reference>
<sequence>MEIESISHKGLRRFFETGNAKGLVGDVNRLRKMLAFIDAAESLDELTVPPNYSLHPLVGERAGTWSMTVTKNWRLTFRLNEQGQLCDMALEDYHGA</sequence>
<dbReference type="PANTHER" id="PTHR40266">
    <property type="entry name" value="TOXIN HIGB-1"/>
    <property type="match status" value="1"/>
</dbReference>
<reference evidence="1 2" key="2">
    <citation type="journal article" date="2014" name="PLoS ONE">
        <title>Evolution of mitochondria reconstructed from the energy metabolism of living bacteria.</title>
        <authorList>
            <person name="Degli Esposti M."/>
            <person name="Chouaia B."/>
            <person name="Comandatore F."/>
            <person name="Crotti E."/>
            <person name="Sassera D."/>
            <person name="Lievens P.M."/>
            <person name="Daffonchio D."/>
            <person name="Bandi C."/>
        </authorList>
    </citation>
    <scope>NUCLEOTIDE SEQUENCE [LARGE SCALE GENOMIC DNA]</scope>
    <source>
        <strain evidence="1 2">SF2.1</strain>
    </source>
</reference>
<accession>A0A060QF33</accession>
<evidence type="ECO:0000313" key="2">
    <source>
        <dbReference type="Proteomes" id="UP000027583"/>
    </source>
</evidence>
<comment type="caution">
    <text evidence="1">The sequence shown here is derived from an EMBL/GenBank/DDBJ whole genome shotgun (WGS) entry which is preliminary data.</text>
</comment>
<dbReference type="SUPFAM" id="SSF143011">
    <property type="entry name" value="RelE-like"/>
    <property type="match status" value="1"/>
</dbReference>
<dbReference type="EMBL" id="CBLX010000009">
    <property type="protein sequence ID" value="CDG39694.1"/>
    <property type="molecule type" value="Genomic_DNA"/>
</dbReference>
<organism evidence="1 2">
    <name type="scientific">Asaia bogorensis</name>
    <dbReference type="NCBI Taxonomy" id="91915"/>
    <lineage>
        <taxon>Bacteria</taxon>
        <taxon>Pseudomonadati</taxon>
        <taxon>Pseudomonadota</taxon>
        <taxon>Alphaproteobacteria</taxon>
        <taxon>Acetobacterales</taxon>
        <taxon>Acetobacteraceae</taxon>
        <taxon>Asaia</taxon>
    </lineage>
</organism>
<dbReference type="Pfam" id="PF05015">
    <property type="entry name" value="HigB-like_toxin"/>
    <property type="match status" value="1"/>
</dbReference>
<dbReference type="InterPro" id="IPR035093">
    <property type="entry name" value="RelE/ParE_toxin_dom_sf"/>
</dbReference>
<dbReference type="Proteomes" id="UP000027583">
    <property type="component" value="Unassembled WGS sequence"/>
</dbReference>
<dbReference type="AlphaFoldDB" id="A0A060QF33"/>
<dbReference type="Gene3D" id="3.30.2310.20">
    <property type="entry name" value="RelE-like"/>
    <property type="match status" value="1"/>
</dbReference>
<dbReference type="RefSeq" id="WP_035444111.1">
    <property type="nucleotide sequence ID" value="NZ_CBLX010000009.1"/>
</dbReference>
<dbReference type="InterPro" id="IPR007711">
    <property type="entry name" value="HigB-1"/>
</dbReference>
<dbReference type="PANTHER" id="PTHR40266:SF2">
    <property type="entry name" value="TOXIN HIGB-1"/>
    <property type="match status" value="1"/>
</dbReference>
<protein>
    <submittedName>
        <fullName evidence="1">HigB toxin protein</fullName>
    </submittedName>
</protein>